<dbReference type="GO" id="GO:0005737">
    <property type="term" value="C:cytoplasm"/>
    <property type="evidence" value="ECO:0007669"/>
    <property type="project" value="UniProtKB-SubCell"/>
</dbReference>
<evidence type="ECO:0000313" key="15">
    <source>
        <dbReference type="EMBL" id="TFJ85587.1"/>
    </source>
</evidence>
<comment type="cofactor">
    <cofactor evidence="1">
        <name>[4Fe-4S] cluster</name>
        <dbReference type="ChEBI" id="CHEBI:49883"/>
    </cofactor>
</comment>
<evidence type="ECO:0000256" key="5">
    <source>
        <dbReference type="ARBA" id="ARBA00022552"/>
    </source>
</evidence>
<dbReference type="OrthoDB" id="204498at2759"/>
<feature type="compositionally biased region" description="Basic and acidic residues" evidence="12">
    <location>
        <begin position="431"/>
        <end position="448"/>
    </location>
</feature>
<evidence type="ECO:0000256" key="1">
    <source>
        <dbReference type="ARBA" id="ARBA00001966"/>
    </source>
</evidence>
<dbReference type="InterPro" id="IPR040072">
    <property type="entry name" value="Methyltransferase_A"/>
</dbReference>
<dbReference type="InterPro" id="IPR004383">
    <property type="entry name" value="rRNA_lsu_MTrfase_RlmN/Cfr"/>
</dbReference>
<evidence type="ECO:0000256" key="4">
    <source>
        <dbReference type="ARBA" id="ARBA00022490"/>
    </source>
</evidence>
<dbReference type="CDD" id="cd01335">
    <property type="entry name" value="Radical_SAM"/>
    <property type="match status" value="1"/>
</dbReference>
<reference evidence="15 16" key="1">
    <citation type="submission" date="2019-01" db="EMBL/GenBank/DDBJ databases">
        <title>Nuclear Genome Assembly of the Microalgal Biofuel strain Nannochloropsis salina CCMP1776.</title>
        <authorList>
            <person name="Hovde B."/>
        </authorList>
    </citation>
    <scope>NUCLEOTIDE SEQUENCE [LARGE SCALE GENOMIC DNA]</scope>
    <source>
        <strain evidence="15 16">CCMP1776</strain>
    </source>
</reference>
<dbReference type="PANTHER" id="PTHR30544">
    <property type="entry name" value="23S RRNA METHYLTRANSFERASE"/>
    <property type="match status" value="1"/>
</dbReference>
<dbReference type="GO" id="GO:0030488">
    <property type="term" value="P:tRNA methylation"/>
    <property type="evidence" value="ECO:0007669"/>
    <property type="project" value="InterPro"/>
</dbReference>
<comment type="caution">
    <text evidence="15">The sequence shown here is derived from an EMBL/GenBank/DDBJ whole genome shotgun (WGS) entry which is preliminary data.</text>
</comment>
<keyword evidence="10" id="KW-0408">Iron</keyword>
<keyword evidence="13" id="KW-0472">Membrane</keyword>
<keyword evidence="8" id="KW-0949">S-adenosyl-L-methionine</keyword>
<dbReference type="Proteomes" id="UP000355283">
    <property type="component" value="Unassembled WGS sequence"/>
</dbReference>
<dbReference type="EMBL" id="SDOX01000011">
    <property type="protein sequence ID" value="TFJ85587.1"/>
    <property type="molecule type" value="Genomic_DNA"/>
</dbReference>
<dbReference type="FunFam" id="3.20.20.70:FF:000164">
    <property type="entry name" value="23S rRNA methyltransferase"/>
    <property type="match status" value="1"/>
</dbReference>
<dbReference type="PROSITE" id="PS51918">
    <property type="entry name" value="RADICAL_SAM"/>
    <property type="match status" value="1"/>
</dbReference>
<dbReference type="GO" id="GO:0008173">
    <property type="term" value="F:RNA methyltransferase activity"/>
    <property type="evidence" value="ECO:0007669"/>
    <property type="project" value="InterPro"/>
</dbReference>
<dbReference type="SFLD" id="SFLDS00029">
    <property type="entry name" value="Radical_SAM"/>
    <property type="match status" value="1"/>
</dbReference>
<dbReference type="GO" id="GO:0046872">
    <property type="term" value="F:metal ion binding"/>
    <property type="evidence" value="ECO:0007669"/>
    <property type="project" value="UniProtKB-KW"/>
</dbReference>
<keyword evidence="7" id="KW-0808">Transferase</keyword>
<dbReference type="SUPFAM" id="SSF102114">
    <property type="entry name" value="Radical SAM enzymes"/>
    <property type="match status" value="1"/>
</dbReference>
<dbReference type="InterPro" id="IPR058240">
    <property type="entry name" value="rSAM_sf"/>
</dbReference>
<feature type="transmembrane region" description="Helical" evidence="13">
    <location>
        <begin position="465"/>
        <end position="492"/>
    </location>
</feature>
<keyword evidence="11" id="KW-0411">Iron-sulfur</keyword>
<dbReference type="PANTHER" id="PTHR30544:SF8">
    <property type="entry name" value="RADICAL SAM SUPERFAMILY PROTEIN"/>
    <property type="match status" value="1"/>
</dbReference>
<dbReference type="NCBIfam" id="TIGR00048">
    <property type="entry name" value="rRNA_mod_RlmN"/>
    <property type="match status" value="1"/>
</dbReference>
<dbReference type="SFLD" id="SFLDG01062">
    <property type="entry name" value="methyltransferase_(Class_A)"/>
    <property type="match status" value="1"/>
</dbReference>
<evidence type="ECO:0000256" key="6">
    <source>
        <dbReference type="ARBA" id="ARBA00022603"/>
    </source>
</evidence>
<keyword evidence="6" id="KW-0489">Methyltransferase</keyword>
<gene>
    <name evidence="15" type="ORF">NSK_003096</name>
</gene>
<evidence type="ECO:0000256" key="7">
    <source>
        <dbReference type="ARBA" id="ARBA00022679"/>
    </source>
</evidence>
<keyword evidence="9" id="KW-0479">Metal-binding</keyword>
<comment type="subcellular location">
    <subcellularLocation>
        <location evidence="2">Cytoplasm</location>
    </subcellularLocation>
</comment>
<feature type="region of interest" description="Disordered" evidence="12">
    <location>
        <begin position="353"/>
        <end position="455"/>
    </location>
</feature>
<evidence type="ECO:0000256" key="9">
    <source>
        <dbReference type="ARBA" id="ARBA00022723"/>
    </source>
</evidence>
<evidence type="ECO:0000256" key="8">
    <source>
        <dbReference type="ARBA" id="ARBA00022691"/>
    </source>
</evidence>
<dbReference type="AlphaFoldDB" id="A0A4D9D5E1"/>
<accession>A0A4D9D5E1</accession>
<sequence length="500" mass="53682">MVKARKLSPLPVFDEASVRTFLEERGIKQLHARQLWKVIIKNRPKTLQEADGLAKLEMGKQLPTGMVAELAEHFVLTTSRVVEKHVSGDGTVKLLVELQDSQRVEAVIIRHEGRNTLCVSSQIGCQMGCSFCATGTMGIKGNLLGGEILEQLYHASGVAPIRNIVFMGMGEPLQNYDAVMDAVRGMTDVKRFRLSHHQVTISTVGIVHAIKRMTADFPQLNLALSLHAPSQALRQQIVPSAKAFPIEKLLAVCLEHTRVSKKPLFVEYVLLKGVNDRPEHAQELGQLLVGASVIVNLIPYNPTDVAMDFETPEDDDVDAFYTVLAHDYKLLTTVRVHHGREIGGACGQLALTQPGKGESAGPKGAPAVNDIEDLMGGGGRRGAKKGERPWGKNRGGGGAAGRKVARAALGGGKLSHEKGAIGGVPSQVGKGQDRGDKEGKAEDQDGRGVSRRGMPAHVSCGQATWILSLAGASVAMAAGLVLLRLGLTVWVVQERHGSKR</sequence>
<evidence type="ECO:0000256" key="2">
    <source>
        <dbReference type="ARBA" id="ARBA00004496"/>
    </source>
</evidence>
<dbReference type="InterPro" id="IPR007197">
    <property type="entry name" value="rSAM"/>
</dbReference>
<evidence type="ECO:0000256" key="10">
    <source>
        <dbReference type="ARBA" id="ARBA00023004"/>
    </source>
</evidence>
<dbReference type="Pfam" id="PF04055">
    <property type="entry name" value="Radical_SAM"/>
    <property type="match status" value="1"/>
</dbReference>
<evidence type="ECO:0000256" key="3">
    <source>
        <dbReference type="ARBA" id="ARBA00022485"/>
    </source>
</evidence>
<dbReference type="SFLD" id="SFLDF00275">
    <property type="entry name" value="adenosine_C2_methyltransferase"/>
    <property type="match status" value="1"/>
</dbReference>
<keyword evidence="16" id="KW-1185">Reference proteome</keyword>
<evidence type="ECO:0000256" key="12">
    <source>
        <dbReference type="SAM" id="MobiDB-lite"/>
    </source>
</evidence>
<keyword evidence="3" id="KW-0004">4Fe-4S</keyword>
<keyword evidence="5" id="KW-0698">rRNA processing</keyword>
<dbReference type="GO" id="GO:0070475">
    <property type="term" value="P:rRNA base methylation"/>
    <property type="evidence" value="ECO:0007669"/>
    <property type="project" value="InterPro"/>
</dbReference>
<dbReference type="GO" id="GO:0051539">
    <property type="term" value="F:4 iron, 4 sulfur cluster binding"/>
    <property type="evidence" value="ECO:0007669"/>
    <property type="project" value="UniProtKB-KW"/>
</dbReference>
<evidence type="ECO:0000256" key="11">
    <source>
        <dbReference type="ARBA" id="ARBA00023014"/>
    </source>
</evidence>
<organism evidence="15 16">
    <name type="scientific">Nannochloropsis salina CCMP1776</name>
    <dbReference type="NCBI Taxonomy" id="1027361"/>
    <lineage>
        <taxon>Eukaryota</taxon>
        <taxon>Sar</taxon>
        <taxon>Stramenopiles</taxon>
        <taxon>Ochrophyta</taxon>
        <taxon>Eustigmatophyceae</taxon>
        <taxon>Eustigmatales</taxon>
        <taxon>Monodopsidaceae</taxon>
        <taxon>Microchloropsis</taxon>
        <taxon>Microchloropsis salina</taxon>
    </lineage>
</organism>
<dbReference type="InterPro" id="IPR027492">
    <property type="entry name" value="RNA_MTrfase_RlmN"/>
</dbReference>
<keyword evidence="4" id="KW-0963">Cytoplasm</keyword>
<dbReference type="Gene3D" id="3.20.20.70">
    <property type="entry name" value="Aldolase class I"/>
    <property type="match status" value="1"/>
</dbReference>
<keyword evidence="13" id="KW-0812">Transmembrane</keyword>
<proteinExistence type="predicted"/>
<keyword evidence="13" id="KW-1133">Transmembrane helix</keyword>
<feature type="domain" description="Radical SAM core" evidence="14">
    <location>
        <begin position="111"/>
        <end position="341"/>
    </location>
</feature>
<dbReference type="InterPro" id="IPR013785">
    <property type="entry name" value="Aldolase_TIM"/>
</dbReference>
<name>A0A4D9D5E1_9STRA</name>
<evidence type="ECO:0000313" key="16">
    <source>
        <dbReference type="Proteomes" id="UP000355283"/>
    </source>
</evidence>
<evidence type="ECO:0000259" key="14">
    <source>
        <dbReference type="PROSITE" id="PS51918"/>
    </source>
</evidence>
<protein>
    <recommendedName>
        <fullName evidence="14">Radical SAM core domain-containing protein</fullName>
    </recommendedName>
</protein>
<evidence type="ECO:0000256" key="13">
    <source>
        <dbReference type="SAM" id="Phobius"/>
    </source>
</evidence>